<dbReference type="Gene3D" id="1.10.150.130">
    <property type="match status" value="1"/>
</dbReference>
<dbReference type="PANTHER" id="PTHR35617">
    <property type="entry name" value="PHAGE_INTEGRASE DOMAIN-CONTAINING PROTEIN"/>
    <property type="match status" value="1"/>
</dbReference>
<dbReference type="InterPro" id="IPR010998">
    <property type="entry name" value="Integrase_recombinase_N"/>
</dbReference>
<reference evidence="3" key="1">
    <citation type="journal article" date="2023" name="Insect Mol. Biol.">
        <title>Genome sequencing provides insights into the evolution of gene families encoding plant cell wall-degrading enzymes in longhorned beetles.</title>
        <authorList>
            <person name="Shin N.R."/>
            <person name="Okamura Y."/>
            <person name="Kirsch R."/>
            <person name="Pauchet Y."/>
        </authorList>
    </citation>
    <scope>NUCLEOTIDE SEQUENCE</scope>
    <source>
        <strain evidence="3">MMC_N1</strain>
    </source>
</reference>
<evidence type="ECO:0000256" key="2">
    <source>
        <dbReference type="SAM" id="MobiDB-lite"/>
    </source>
</evidence>
<feature type="region of interest" description="Disordered" evidence="2">
    <location>
        <begin position="25"/>
        <end position="86"/>
    </location>
</feature>
<feature type="compositionally biased region" description="Low complexity" evidence="2">
    <location>
        <begin position="47"/>
        <end position="58"/>
    </location>
</feature>
<dbReference type="Proteomes" id="UP001162164">
    <property type="component" value="Unassembled WGS sequence"/>
</dbReference>
<dbReference type="InterPro" id="IPR012337">
    <property type="entry name" value="RNaseH-like_sf"/>
</dbReference>
<feature type="region of interest" description="Disordered" evidence="2">
    <location>
        <begin position="243"/>
        <end position="274"/>
    </location>
</feature>
<feature type="compositionally biased region" description="Basic residues" evidence="2">
    <location>
        <begin position="25"/>
        <end position="42"/>
    </location>
</feature>
<protein>
    <submittedName>
        <fullName evidence="3">Uncharacterized protein</fullName>
    </submittedName>
</protein>
<evidence type="ECO:0000256" key="1">
    <source>
        <dbReference type="ARBA" id="ARBA00023125"/>
    </source>
</evidence>
<keyword evidence="1" id="KW-0238">DNA-binding</keyword>
<gene>
    <name evidence="3" type="ORF">NQ317_003543</name>
</gene>
<proteinExistence type="predicted"/>
<name>A0ABQ9IWM2_9CUCU</name>
<organism evidence="3 4">
    <name type="scientific">Molorchus minor</name>
    <dbReference type="NCBI Taxonomy" id="1323400"/>
    <lineage>
        <taxon>Eukaryota</taxon>
        <taxon>Metazoa</taxon>
        <taxon>Ecdysozoa</taxon>
        <taxon>Arthropoda</taxon>
        <taxon>Hexapoda</taxon>
        <taxon>Insecta</taxon>
        <taxon>Pterygota</taxon>
        <taxon>Neoptera</taxon>
        <taxon>Endopterygota</taxon>
        <taxon>Coleoptera</taxon>
        <taxon>Polyphaga</taxon>
        <taxon>Cucujiformia</taxon>
        <taxon>Chrysomeloidea</taxon>
        <taxon>Cerambycidae</taxon>
        <taxon>Lamiinae</taxon>
        <taxon>Monochamini</taxon>
        <taxon>Molorchus</taxon>
    </lineage>
</organism>
<evidence type="ECO:0000313" key="3">
    <source>
        <dbReference type="EMBL" id="KAJ8967953.1"/>
    </source>
</evidence>
<comment type="caution">
    <text evidence="3">The sequence shown here is derived from an EMBL/GenBank/DDBJ whole genome shotgun (WGS) entry which is preliminary data.</text>
</comment>
<evidence type="ECO:0000313" key="4">
    <source>
        <dbReference type="Proteomes" id="UP001162164"/>
    </source>
</evidence>
<dbReference type="CDD" id="cd09275">
    <property type="entry name" value="RNase_HI_RT_DIRS1"/>
    <property type="match status" value="1"/>
</dbReference>
<feature type="compositionally biased region" description="Basic and acidic residues" evidence="2">
    <location>
        <begin position="74"/>
        <end position="86"/>
    </location>
</feature>
<dbReference type="EMBL" id="JAPWTJ010002099">
    <property type="protein sequence ID" value="KAJ8967953.1"/>
    <property type="molecule type" value="Genomic_DNA"/>
</dbReference>
<accession>A0ABQ9IWM2</accession>
<keyword evidence="4" id="KW-1185">Reference proteome</keyword>
<dbReference type="SUPFAM" id="SSF53098">
    <property type="entry name" value="Ribonuclease H-like"/>
    <property type="match status" value="1"/>
</dbReference>
<sequence length="730" mass="82022">GMGSSSESSGSANCNRKLWKKLRRIESKLKRRDRARRHRRSHDRASSSDSQLSRPSASVARSRTPLVRSRVQRPSRENDPTEREDVLSIQGDVDLSADVLKILGADPTKENNSTVTLHSTIADIWTNILCKGVTSEENTQLLDKYKIPSNCDRLAAPMINPELSAIMSAAYATRDNSHAGFQTLLGKGLSPIGQALTYLLDDTNIPNTSKSILLGLLKKNPPTEYLFGSNLADQIKQAKTLETAGKENTKAPPTSFRVKPATPGPPPEGGEASQGRTLEEYKGAEIHSPETLTQEQFADATLSIMEISNNLKPDFLWWENNIATTYNDIKKRLLFLRNIYGCILDWMGASSNGEGTHGWWTEQENTNHINYLELQAIYLGLQCFAKDAKNCNILIRADNTTAVSYINRMGSVRFLNLANLARAIWQWCEARNIWLVASYIQSQHNKDADTESRILPRETEWSLSMDSKLAIPNMVPPLKTTPSCELSFPGGVDCIRKLSSDKVLPQETLNTIVSSLSPTTIKQYTTTYKLWWSFCSMRGIEPYSGTIQEVLQFLQTQLEKGNNKYGYFNSHRSALSLILPGSIGEDVLMKRFMRGLSKIRPSSPKYQVTWDPLPVLRYLEQIPSSSLNELAKKRSNIIRFGNSSTPANDIFNKNIEHNKIRSRPKIFIPDRIKTSGINKPQPVLTIPYFMENKALCLANTIESYLNLTQDHRGNEDSLFLTTKKSSSRRL</sequence>
<feature type="non-terminal residue" evidence="3">
    <location>
        <position position="1"/>
    </location>
</feature>
<dbReference type="PANTHER" id="PTHR35617:SF3">
    <property type="entry name" value="CORE-BINDING (CB) DOMAIN-CONTAINING PROTEIN"/>
    <property type="match status" value="1"/>
</dbReference>